<evidence type="ECO:0000313" key="2">
    <source>
        <dbReference type="Proteomes" id="UP001198200"/>
    </source>
</evidence>
<comment type="caution">
    <text evidence="1">The sequence shown here is derived from an EMBL/GenBank/DDBJ whole genome shotgun (WGS) entry which is preliminary data.</text>
</comment>
<gene>
    <name evidence="1" type="ORF">LKD48_14350</name>
</gene>
<dbReference type="Proteomes" id="UP001198200">
    <property type="component" value="Unassembled WGS sequence"/>
</dbReference>
<reference evidence="1 2" key="1">
    <citation type="submission" date="2021-10" db="EMBL/GenBank/DDBJ databases">
        <title>Anaerobic single-cell dispensing facilitates the cultivation of human gut bacteria.</title>
        <authorList>
            <person name="Afrizal A."/>
        </authorList>
    </citation>
    <scope>NUCLEOTIDE SEQUENCE [LARGE SCALE GENOMIC DNA]</scope>
    <source>
        <strain evidence="1 2">CLA-AA-H224</strain>
    </source>
</reference>
<organism evidence="1 2">
    <name type="scientific">Anthropogastromicrobium aceti</name>
    <dbReference type="NCBI Taxonomy" id="2981768"/>
    <lineage>
        <taxon>Bacteria</taxon>
        <taxon>Bacillati</taxon>
        <taxon>Bacillota</taxon>
        <taxon>Clostridia</taxon>
        <taxon>Lachnospirales</taxon>
        <taxon>Lachnospiraceae</taxon>
        <taxon>Anthropogastromicrobium</taxon>
    </lineage>
</organism>
<accession>A0AAE3JDM6</accession>
<keyword evidence="2" id="KW-1185">Reference proteome</keyword>
<evidence type="ECO:0000313" key="1">
    <source>
        <dbReference type="EMBL" id="MCC2222788.1"/>
    </source>
</evidence>
<dbReference type="RefSeq" id="WP_308732384.1">
    <property type="nucleotide sequence ID" value="NZ_JAJEQN010000049.1"/>
</dbReference>
<protein>
    <submittedName>
        <fullName evidence="1">Uncharacterized protein</fullName>
    </submittedName>
</protein>
<name>A0AAE3JDM6_9FIRM</name>
<proteinExistence type="predicted"/>
<sequence>MTKYSKPVITVDAGMAEGVYAASGCLVGRIADESYEGGMGNKYRFAVYYTHETKEHSNTAQTVVVKLNAPVNVVDGNAQGFYQSGNGTDTLTFVRNSSMNASGADQGMFNVVVQPVTGEASSLKATLVSVTDSGYIS</sequence>
<dbReference type="AlphaFoldDB" id="A0AAE3JDM6"/>
<dbReference type="EMBL" id="JAJEQN010000049">
    <property type="protein sequence ID" value="MCC2222788.1"/>
    <property type="molecule type" value="Genomic_DNA"/>
</dbReference>